<feature type="compositionally biased region" description="Basic and acidic residues" evidence="1">
    <location>
        <begin position="281"/>
        <end position="302"/>
    </location>
</feature>
<accession>A0A6C0B9Y0</accession>
<feature type="region of interest" description="Disordered" evidence="1">
    <location>
        <begin position="261"/>
        <end position="302"/>
    </location>
</feature>
<feature type="compositionally biased region" description="Acidic residues" evidence="1">
    <location>
        <begin position="335"/>
        <end position="355"/>
    </location>
</feature>
<feature type="compositionally biased region" description="Basic and acidic residues" evidence="1">
    <location>
        <begin position="225"/>
        <end position="240"/>
    </location>
</feature>
<evidence type="ECO:0000256" key="1">
    <source>
        <dbReference type="SAM" id="MobiDB-lite"/>
    </source>
</evidence>
<proteinExistence type="predicted"/>
<reference evidence="2" key="1">
    <citation type="journal article" date="2020" name="Nature">
        <title>Giant virus diversity and host interactions through global metagenomics.</title>
        <authorList>
            <person name="Schulz F."/>
            <person name="Roux S."/>
            <person name="Paez-Espino D."/>
            <person name="Jungbluth S."/>
            <person name="Walsh D.A."/>
            <person name="Denef V.J."/>
            <person name="McMahon K.D."/>
            <person name="Konstantinidis K.T."/>
            <person name="Eloe-Fadrosh E.A."/>
            <person name="Kyrpides N.C."/>
            <person name="Woyke T."/>
        </authorList>
    </citation>
    <scope>NUCLEOTIDE SEQUENCE</scope>
    <source>
        <strain evidence="2">GVMAG-M-3300010158-59</strain>
    </source>
</reference>
<protein>
    <submittedName>
        <fullName evidence="2">Uncharacterized protein</fullName>
    </submittedName>
</protein>
<feature type="compositionally biased region" description="Basic and acidic residues" evidence="1">
    <location>
        <begin position="208"/>
        <end position="218"/>
    </location>
</feature>
<name>A0A6C0B9Y0_9ZZZZ</name>
<dbReference type="AlphaFoldDB" id="A0A6C0B9Y0"/>
<feature type="region of interest" description="Disordered" evidence="1">
    <location>
        <begin position="196"/>
        <end position="240"/>
    </location>
</feature>
<evidence type="ECO:0000313" key="2">
    <source>
        <dbReference type="EMBL" id="QHS89057.1"/>
    </source>
</evidence>
<feature type="compositionally biased region" description="Acidic residues" evidence="1">
    <location>
        <begin position="265"/>
        <end position="280"/>
    </location>
</feature>
<sequence length="362" mass="41070">MPTPVDSVLAEPLFIGVLTNSNELVDPDYSIDLETMNISYNQLKTLFYANASRHFNVSRTTGFNEYLNFANKKQVDSDGVLMPFNLLDFVVQKMAEKRGIPASALSSNSIIASTKAALKYKSLVQFEGCLKALTLYEVKDMLISNNTIVPSQNSIDEASVCLVLKALYQDIPSNLTVGVNFRYAVKIPGYVNLNSEDPMAKVAGPKNAKSEGKEKDDDNNMGGNEEEKPNGDKKKVKEEAEIPMKVAKKMTEEDMNKENVFFKQEEEEDNDDDDDEDEYFENPKKPHYSRDEKNYYDKSTPEKEPSVRFFNLKEKNNNESDKLVNSILHQIMSLNDEDNEENDDEMMDFQNDEDTIAGWSNN</sequence>
<feature type="region of interest" description="Disordered" evidence="1">
    <location>
        <begin position="334"/>
        <end position="362"/>
    </location>
</feature>
<dbReference type="EMBL" id="MN739104">
    <property type="protein sequence ID" value="QHS89057.1"/>
    <property type="molecule type" value="Genomic_DNA"/>
</dbReference>
<organism evidence="2">
    <name type="scientific">viral metagenome</name>
    <dbReference type="NCBI Taxonomy" id="1070528"/>
    <lineage>
        <taxon>unclassified sequences</taxon>
        <taxon>metagenomes</taxon>
        <taxon>organismal metagenomes</taxon>
    </lineage>
</organism>